<protein>
    <submittedName>
        <fullName evidence="2">Uncharacterized protein</fullName>
    </submittedName>
</protein>
<gene>
    <name evidence="2" type="ORF">GGP41_004128</name>
</gene>
<feature type="region of interest" description="Disordered" evidence="1">
    <location>
        <begin position="214"/>
        <end position="260"/>
    </location>
</feature>
<feature type="region of interest" description="Disordered" evidence="1">
    <location>
        <begin position="1"/>
        <end position="82"/>
    </location>
</feature>
<feature type="compositionally biased region" description="Basic and acidic residues" evidence="1">
    <location>
        <begin position="214"/>
        <end position="223"/>
    </location>
</feature>
<evidence type="ECO:0000313" key="3">
    <source>
        <dbReference type="Proteomes" id="UP000624244"/>
    </source>
</evidence>
<evidence type="ECO:0000256" key="1">
    <source>
        <dbReference type="SAM" id="MobiDB-lite"/>
    </source>
</evidence>
<feature type="compositionally biased region" description="Polar residues" evidence="1">
    <location>
        <begin position="287"/>
        <end position="305"/>
    </location>
</feature>
<feature type="compositionally biased region" description="Polar residues" evidence="1">
    <location>
        <begin position="39"/>
        <end position="52"/>
    </location>
</feature>
<accession>A0A8H6DWR9</accession>
<reference evidence="2" key="1">
    <citation type="submission" date="2019-11" db="EMBL/GenBank/DDBJ databases">
        <title>Bipolaris sorokiniana Genome sequencing.</title>
        <authorList>
            <person name="Wang H."/>
        </authorList>
    </citation>
    <scope>NUCLEOTIDE SEQUENCE</scope>
</reference>
<dbReference type="Proteomes" id="UP000624244">
    <property type="component" value="Unassembled WGS sequence"/>
</dbReference>
<dbReference type="AlphaFoldDB" id="A0A8H6DWR9"/>
<feature type="region of interest" description="Disordered" evidence="1">
    <location>
        <begin position="491"/>
        <end position="514"/>
    </location>
</feature>
<feature type="region of interest" description="Disordered" evidence="1">
    <location>
        <begin position="277"/>
        <end position="366"/>
    </location>
</feature>
<feature type="compositionally biased region" description="Polar residues" evidence="1">
    <location>
        <begin position="336"/>
        <end position="348"/>
    </location>
</feature>
<name>A0A8H6DWR9_COCSA</name>
<comment type="caution">
    <text evidence="2">The sequence shown here is derived from an EMBL/GenBank/DDBJ whole genome shotgun (WGS) entry which is preliminary data.</text>
</comment>
<feature type="region of interest" description="Disordered" evidence="1">
    <location>
        <begin position="179"/>
        <end position="202"/>
    </location>
</feature>
<dbReference type="EMBL" id="WNKQ01000005">
    <property type="protein sequence ID" value="KAF5851311.1"/>
    <property type="molecule type" value="Genomic_DNA"/>
</dbReference>
<proteinExistence type="predicted"/>
<feature type="compositionally biased region" description="Pro residues" evidence="1">
    <location>
        <begin position="9"/>
        <end position="20"/>
    </location>
</feature>
<organism evidence="2 3">
    <name type="scientific">Cochliobolus sativus</name>
    <name type="common">Common root rot and spot blotch fungus</name>
    <name type="synonym">Bipolaris sorokiniana</name>
    <dbReference type="NCBI Taxonomy" id="45130"/>
    <lineage>
        <taxon>Eukaryota</taxon>
        <taxon>Fungi</taxon>
        <taxon>Dikarya</taxon>
        <taxon>Ascomycota</taxon>
        <taxon>Pezizomycotina</taxon>
        <taxon>Dothideomycetes</taxon>
        <taxon>Pleosporomycetidae</taxon>
        <taxon>Pleosporales</taxon>
        <taxon>Pleosporineae</taxon>
        <taxon>Pleosporaceae</taxon>
        <taxon>Bipolaris</taxon>
    </lineage>
</organism>
<feature type="compositionally biased region" description="Basic residues" evidence="1">
    <location>
        <begin position="242"/>
        <end position="251"/>
    </location>
</feature>
<evidence type="ECO:0000313" key="2">
    <source>
        <dbReference type="EMBL" id="KAF5851311.1"/>
    </source>
</evidence>
<feature type="compositionally biased region" description="Low complexity" evidence="1">
    <location>
        <begin position="53"/>
        <end position="62"/>
    </location>
</feature>
<sequence length="588" mass="64460">MQARRTPSPSLPPPSSPPTAPHYLGEPTSPSDDREPVSPTWTAPSPSRTLGHSSPELPLLPSFSVLGNHPRTPSTAARRERTDTSYYTASWGSPYRHPPPTFDLGRQVSANFGSDDFDEEPSGLQFGLDHLLPSRLDLEADSPNRFNLEYLIPSLDRNVSPNRFTLEHLIRSRLPNLDPLTREERASGSTPRPSDSNPTSEEWVQRFLEERWNRETNDWRSNDSDTQGSADDQDIPFAPPPKRGHQARNKNKTLNQQDFWRHFSKDQKEALGKMMASKYAEAEPAGSQRQTSGSQTNGHSVSSEKSPIPTPSKASKPANETPTKMGNGDAAKLPNQELSTSRPASSTQASSFLAPPSAAPAHPRMRKKVIVKGKGCIISIPRDIPRGNPGYPPKPMNEETVNAKLRQLEQQGYDIRGFSTGGQETHNRAIWPTEADVRAERANSGSKFRVRVSKESEWKDYQNSLLEAKLAALGVSMGGEEDIALPLSRQTSSQQHPGTVFSPPLPTSSAGSARMARPGSIASIGFPYIPSPGHMSRQSIASPAAFGNPRANMHMHRHSTFGSPANFAQHGYSPSGTWMVAPHLLLLQ</sequence>
<feature type="compositionally biased region" description="Low complexity" evidence="1">
    <location>
        <begin position="349"/>
        <end position="361"/>
    </location>
</feature>
<feature type="compositionally biased region" description="Polar residues" evidence="1">
    <location>
        <begin position="187"/>
        <end position="202"/>
    </location>
</feature>